<comment type="caution">
    <text evidence="1">The sequence shown here is derived from an EMBL/GenBank/DDBJ whole genome shotgun (WGS) entry which is preliminary data.</text>
</comment>
<evidence type="ECO:0000313" key="1">
    <source>
        <dbReference type="EMBL" id="KAG2657716.1"/>
    </source>
</evidence>
<accession>A0A8T0XIE7</accession>
<sequence length="135" mass="14293">MLFCPPRNVRRAASMDAAIASATAEADPATLEHLPKAAPEVEQIGGRRKRFCVNASGSGHWSNFSTNRPDAGGIASRSALTGCLISLSSLVEVRSLIPWWCLLLLQNGSIPLVSLKSGRSGFQRTCTELAKAVGS</sequence>
<evidence type="ECO:0000313" key="2">
    <source>
        <dbReference type="Proteomes" id="UP000823388"/>
    </source>
</evidence>
<keyword evidence="2" id="KW-1185">Reference proteome</keyword>
<dbReference type="AlphaFoldDB" id="A0A8T0XIE7"/>
<dbReference type="Proteomes" id="UP000823388">
    <property type="component" value="Chromosome 1K"/>
</dbReference>
<proteinExistence type="predicted"/>
<reference evidence="1" key="1">
    <citation type="submission" date="2020-05" db="EMBL/GenBank/DDBJ databases">
        <title>WGS assembly of Panicum virgatum.</title>
        <authorList>
            <person name="Lovell J.T."/>
            <person name="Jenkins J."/>
            <person name="Shu S."/>
            <person name="Juenger T.E."/>
            <person name="Schmutz J."/>
        </authorList>
    </citation>
    <scope>NUCLEOTIDE SEQUENCE</scope>
    <source>
        <strain evidence="1">AP13</strain>
    </source>
</reference>
<name>A0A8T0XIE7_PANVG</name>
<dbReference type="EMBL" id="CM029037">
    <property type="protein sequence ID" value="KAG2657716.1"/>
    <property type="molecule type" value="Genomic_DNA"/>
</dbReference>
<gene>
    <name evidence="1" type="ORF">PVAP13_1KG157000</name>
</gene>
<protein>
    <submittedName>
        <fullName evidence="1">Uncharacterized protein</fullName>
    </submittedName>
</protein>
<organism evidence="1 2">
    <name type="scientific">Panicum virgatum</name>
    <name type="common">Blackwell switchgrass</name>
    <dbReference type="NCBI Taxonomy" id="38727"/>
    <lineage>
        <taxon>Eukaryota</taxon>
        <taxon>Viridiplantae</taxon>
        <taxon>Streptophyta</taxon>
        <taxon>Embryophyta</taxon>
        <taxon>Tracheophyta</taxon>
        <taxon>Spermatophyta</taxon>
        <taxon>Magnoliopsida</taxon>
        <taxon>Liliopsida</taxon>
        <taxon>Poales</taxon>
        <taxon>Poaceae</taxon>
        <taxon>PACMAD clade</taxon>
        <taxon>Panicoideae</taxon>
        <taxon>Panicodae</taxon>
        <taxon>Paniceae</taxon>
        <taxon>Panicinae</taxon>
        <taxon>Panicum</taxon>
        <taxon>Panicum sect. Hiantes</taxon>
    </lineage>
</organism>